<proteinExistence type="predicted"/>
<feature type="non-terminal residue" evidence="1">
    <location>
        <position position="1"/>
    </location>
</feature>
<evidence type="ECO:0000313" key="1">
    <source>
        <dbReference type="EMBL" id="VUZ44757.1"/>
    </source>
</evidence>
<dbReference type="AlphaFoldDB" id="A0A564YBU3"/>
<protein>
    <submittedName>
        <fullName evidence="1">Uncharacterized protein</fullName>
    </submittedName>
</protein>
<gene>
    <name evidence="1" type="ORF">WMSIL1_LOCUS4855</name>
</gene>
<reference evidence="1 2" key="1">
    <citation type="submission" date="2019-07" db="EMBL/GenBank/DDBJ databases">
        <authorList>
            <person name="Jastrzebski P J."/>
            <person name="Paukszto L."/>
            <person name="Jastrzebski P J."/>
        </authorList>
    </citation>
    <scope>NUCLEOTIDE SEQUENCE [LARGE SCALE GENOMIC DNA]</scope>
    <source>
        <strain evidence="1 2">WMS-il1</strain>
    </source>
</reference>
<name>A0A564YBU3_HYMDI</name>
<evidence type="ECO:0000313" key="2">
    <source>
        <dbReference type="Proteomes" id="UP000321570"/>
    </source>
</evidence>
<organism evidence="1 2">
    <name type="scientific">Hymenolepis diminuta</name>
    <name type="common">Rat tapeworm</name>
    <dbReference type="NCBI Taxonomy" id="6216"/>
    <lineage>
        <taxon>Eukaryota</taxon>
        <taxon>Metazoa</taxon>
        <taxon>Spiralia</taxon>
        <taxon>Lophotrochozoa</taxon>
        <taxon>Platyhelminthes</taxon>
        <taxon>Cestoda</taxon>
        <taxon>Eucestoda</taxon>
        <taxon>Cyclophyllidea</taxon>
        <taxon>Hymenolepididae</taxon>
        <taxon>Hymenolepis</taxon>
    </lineage>
</organism>
<sequence length="57" mass="6381">QRTLLSYGLLRFLPISSFPQRDPLSISLSVTRFKPIVASLNTFLVLSTLGILLRNCC</sequence>
<dbReference type="EMBL" id="CABIJS010000144">
    <property type="protein sequence ID" value="VUZ44757.1"/>
    <property type="molecule type" value="Genomic_DNA"/>
</dbReference>
<dbReference type="Proteomes" id="UP000321570">
    <property type="component" value="Unassembled WGS sequence"/>
</dbReference>
<keyword evidence="2" id="KW-1185">Reference proteome</keyword>
<accession>A0A564YBU3</accession>